<organism evidence="3 4">
    <name type="scientific">Cryptosporangium minutisporangium</name>
    <dbReference type="NCBI Taxonomy" id="113569"/>
    <lineage>
        <taxon>Bacteria</taxon>
        <taxon>Bacillati</taxon>
        <taxon>Actinomycetota</taxon>
        <taxon>Actinomycetes</taxon>
        <taxon>Cryptosporangiales</taxon>
        <taxon>Cryptosporangiaceae</taxon>
        <taxon>Cryptosporangium</taxon>
    </lineage>
</organism>
<keyword evidence="2" id="KW-0472">Membrane</keyword>
<evidence type="ECO:0000256" key="2">
    <source>
        <dbReference type="SAM" id="Phobius"/>
    </source>
</evidence>
<feature type="transmembrane region" description="Helical" evidence="2">
    <location>
        <begin position="76"/>
        <end position="96"/>
    </location>
</feature>
<reference evidence="4" key="1">
    <citation type="journal article" date="2019" name="Int. J. Syst. Evol. Microbiol.">
        <title>The Global Catalogue of Microorganisms (GCM) 10K type strain sequencing project: providing services to taxonomists for standard genome sequencing and annotation.</title>
        <authorList>
            <consortium name="The Broad Institute Genomics Platform"/>
            <consortium name="The Broad Institute Genome Sequencing Center for Infectious Disease"/>
            <person name="Wu L."/>
            <person name="Ma J."/>
        </authorList>
    </citation>
    <scope>NUCLEOTIDE SEQUENCE [LARGE SCALE GENOMIC DNA]</scope>
    <source>
        <strain evidence="4">JCM 9458</strain>
    </source>
</reference>
<feature type="transmembrane region" description="Helical" evidence="2">
    <location>
        <begin position="130"/>
        <end position="152"/>
    </location>
</feature>
<dbReference type="RefSeq" id="WP_345729834.1">
    <property type="nucleotide sequence ID" value="NZ_BAAAYN010000026.1"/>
</dbReference>
<keyword evidence="4" id="KW-1185">Reference proteome</keyword>
<proteinExistence type="predicted"/>
<protein>
    <recommendedName>
        <fullName evidence="5">Trp biosynthesis protein</fullName>
    </recommendedName>
</protein>
<feature type="region of interest" description="Disordered" evidence="1">
    <location>
        <begin position="167"/>
        <end position="198"/>
    </location>
</feature>
<evidence type="ECO:0000313" key="3">
    <source>
        <dbReference type="EMBL" id="GAA3389857.1"/>
    </source>
</evidence>
<keyword evidence="2" id="KW-0812">Transmembrane</keyword>
<sequence length="198" mass="19246">MSGPDPADPSDPPAPSDPAGGRGAGAPRRGLTVAVLTAVAGGAAGYFATGRVWASATVERVAPLPPETVHTTGRDLVPWAAAAALVGAAGGLALLATRGRGRLAVAVLLGLAGIATAVGGVRGLTGDSTFGWPLLCVAGGALVLAAGVVALARGRGWAAMGARYDAPSPRAKAPAAVGPDAPPTALWDALDRGDDPTR</sequence>
<evidence type="ECO:0000313" key="4">
    <source>
        <dbReference type="Proteomes" id="UP001501676"/>
    </source>
</evidence>
<gene>
    <name evidence="3" type="ORF">GCM10020369_41610</name>
</gene>
<name>A0ABP6T168_9ACTN</name>
<dbReference type="Proteomes" id="UP001501676">
    <property type="component" value="Unassembled WGS sequence"/>
</dbReference>
<comment type="caution">
    <text evidence="3">The sequence shown here is derived from an EMBL/GenBank/DDBJ whole genome shotgun (WGS) entry which is preliminary data.</text>
</comment>
<dbReference type="InterPro" id="IPR019051">
    <property type="entry name" value="Trp_biosyn_TM_oprn/chp"/>
</dbReference>
<accession>A0ABP6T168</accession>
<keyword evidence="2" id="KW-1133">Transmembrane helix</keyword>
<feature type="compositionally biased region" description="Pro residues" evidence="1">
    <location>
        <begin position="1"/>
        <end position="16"/>
    </location>
</feature>
<dbReference type="Pfam" id="PF09534">
    <property type="entry name" value="Trp_oprn_chp"/>
    <property type="match status" value="1"/>
</dbReference>
<dbReference type="EMBL" id="BAAAYN010000026">
    <property type="protein sequence ID" value="GAA3389857.1"/>
    <property type="molecule type" value="Genomic_DNA"/>
</dbReference>
<evidence type="ECO:0008006" key="5">
    <source>
        <dbReference type="Google" id="ProtNLM"/>
    </source>
</evidence>
<evidence type="ECO:0000256" key="1">
    <source>
        <dbReference type="SAM" id="MobiDB-lite"/>
    </source>
</evidence>
<feature type="transmembrane region" description="Helical" evidence="2">
    <location>
        <begin position="31"/>
        <end position="56"/>
    </location>
</feature>
<feature type="region of interest" description="Disordered" evidence="1">
    <location>
        <begin position="1"/>
        <end position="26"/>
    </location>
</feature>
<feature type="compositionally biased region" description="Basic and acidic residues" evidence="1">
    <location>
        <begin position="189"/>
        <end position="198"/>
    </location>
</feature>
<feature type="transmembrane region" description="Helical" evidence="2">
    <location>
        <begin position="103"/>
        <end position="124"/>
    </location>
</feature>